<dbReference type="GO" id="GO:0007399">
    <property type="term" value="P:nervous system development"/>
    <property type="evidence" value="ECO:0007669"/>
    <property type="project" value="UniProtKB-ARBA"/>
</dbReference>
<accession>A0A1J1IM08</accession>
<keyword evidence="9" id="KW-0067">ATP-binding</keyword>
<dbReference type="OrthoDB" id="2413561at2759"/>
<evidence type="ECO:0000256" key="2">
    <source>
        <dbReference type="ARBA" id="ARBA00022692"/>
    </source>
</evidence>
<evidence type="ECO:0000256" key="1">
    <source>
        <dbReference type="ARBA" id="ARBA00004167"/>
    </source>
</evidence>
<dbReference type="STRING" id="568069.A0A1J1IM08"/>
<dbReference type="InterPro" id="IPR013783">
    <property type="entry name" value="Ig-like_fold"/>
</dbReference>
<feature type="region of interest" description="Disordered" evidence="11">
    <location>
        <begin position="400"/>
        <end position="419"/>
    </location>
</feature>
<feature type="binding site" evidence="9">
    <location>
        <position position="527"/>
    </location>
    <ligand>
        <name>ATP</name>
        <dbReference type="ChEBI" id="CHEBI:30616"/>
    </ligand>
</feature>
<dbReference type="InterPro" id="IPR011009">
    <property type="entry name" value="Kinase-like_dom_sf"/>
</dbReference>
<name>A0A1J1IM08_9DIPT</name>
<evidence type="ECO:0000256" key="10">
    <source>
        <dbReference type="PIRSR" id="PIRSR000615-3"/>
    </source>
</evidence>
<feature type="domain" description="Protein kinase" evidence="14">
    <location>
        <begin position="378"/>
        <end position="661"/>
    </location>
</feature>
<protein>
    <submittedName>
        <fullName evidence="16">CLUMA_CG014489, isoform A</fullName>
    </submittedName>
</protein>
<feature type="compositionally biased region" description="Basic and acidic residues" evidence="11">
    <location>
        <begin position="366"/>
        <end position="375"/>
    </location>
</feature>
<evidence type="ECO:0000256" key="13">
    <source>
        <dbReference type="SAM" id="SignalP"/>
    </source>
</evidence>
<dbReference type="GO" id="GO:0005886">
    <property type="term" value="C:plasma membrane"/>
    <property type="evidence" value="ECO:0007669"/>
    <property type="project" value="TreeGrafter"/>
</dbReference>
<dbReference type="InterPro" id="IPR050122">
    <property type="entry name" value="RTK"/>
</dbReference>
<dbReference type="InterPro" id="IPR003599">
    <property type="entry name" value="Ig_sub"/>
</dbReference>
<dbReference type="GO" id="GO:0005524">
    <property type="term" value="F:ATP binding"/>
    <property type="evidence" value="ECO:0007669"/>
    <property type="project" value="UniProtKB-KW"/>
</dbReference>
<feature type="compositionally biased region" description="Basic and acidic residues" evidence="11">
    <location>
        <begin position="410"/>
        <end position="419"/>
    </location>
</feature>
<feature type="domain" description="Ig-like" evidence="15">
    <location>
        <begin position="233"/>
        <end position="322"/>
    </location>
</feature>
<evidence type="ECO:0000256" key="9">
    <source>
        <dbReference type="PIRSR" id="PIRSR000615-2"/>
    </source>
</evidence>
<reference evidence="16 17" key="1">
    <citation type="submission" date="2015-04" db="EMBL/GenBank/DDBJ databases">
        <authorList>
            <person name="Syromyatnikov M.Y."/>
            <person name="Popov V.N."/>
        </authorList>
    </citation>
    <scope>NUCLEOTIDE SEQUENCE [LARGE SCALE GENOMIC DNA]</scope>
</reference>
<dbReference type="GO" id="GO:0046872">
    <property type="term" value="F:metal ion binding"/>
    <property type="evidence" value="ECO:0007669"/>
    <property type="project" value="UniProtKB-KW"/>
</dbReference>
<dbReference type="Pfam" id="PF13927">
    <property type="entry name" value="Ig_3"/>
    <property type="match status" value="2"/>
</dbReference>
<evidence type="ECO:0000256" key="8">
    <source>
        <dbReference type="PIRSR" id="PIRSR000615-1"/>
    </source>
</evidence>
<evidence type="ECO:0000313" key="16">
    <source>
        <dbReference type="EMBL" id="CRL01259.1"/>
    </source>
</evidence>
<dbReference type="Proteomes" id="UP000183832">
    <property type="component" value="Unassembled WGS sequence"/>
</dbReference>
<feature type="transmembrane region" description="Helical" evidence="12">
    <location>
        <begin position="335"/>
        <end position="356"/>
    </location>
</feature>
<evidence type="ECO:0000256" key="3">
    <source>
        <dbReference type="ARBA" id="ARBA00022989"/>
    </source>
</evidence>
<dbReference type="GO" id="GO:0007169">
    <property type="term" value="P:cell surface receptor protein tyrosine kinase signaling pathway"/>
    <property type="evidence" value="ECO:0007669"/>
    <property type="project" value="TreeGrafter"/>
</dbReference>
<dbReference type="PROSITE" id="PS50835">
    <property type="entry name" value="IG_LIKE"/>
    <property type="match status" value="3"/>
</dbReference>
<evidence type="ECO:0000256" key="12">
    <source>
        <dbReference type="SAM" id="Phobius"/>
    </source>
</evidence>
<evidence type="ECO:0000259" key="15">
    <source>
        <dbReference type="PROSITE" id="PS50835"/>
    </source>
</evidence>
<dbReference type="SUPFAM" id="SSF48726">
    <property type="entry name" value="Immunoglobulin"/>
    <property type="match status" value="3"/>
</dbReference>
<keyword evidence="10" id="KW-0460">Magnesium</keyword>
<dbReference type="InterPro" id="IPR036179">
    <property type="entry name" value="Ig-like_dom_sf"/>
</dbReference>
<evidence type="ECO:0000259" key="14">
    <source>
        <dbReference type="PROSITE" id="PS50011"/>
    </source>
</evidence>
<evidence type="ECO:0000256" key="4">
    <source>
        <dbReference type="ARBA" id="ARBA00023136"/>
    </source>
</evidence>
<keyword evidence="4 12" id="KW-0472">Membrane</keyword>
<keyword evidence="17" id="KW-1185">Reference proteome</keyword>
<evidence type="ECO:0000313" key="17">
    <source>
        <dbReference type="Proteomes" id="UP000183832"/>
    </source>
</evidence>
<dbReference type="GO" id="GO:0030154">
    <property type="term" value="P:cell differentiation"/>
    <property type="evidence" value="ECO:0007669"/>
    <property type="project" value="UniProtKB-ARBA"/>
</dbReference>
<keyword evidence="3 12" id="KW-1133">Transmembrane helix</keyword>
<feature type="domain" description="Ig-like" evidence="15">
    <location>
        <begin position="134"/>
        <end position="230"/>
    </location>
</feature>
<dbReference type="Gene3D" id="1.10.510.10">
    <property type="entry name" value="Transferase(Phosphotransferase) domain 1"/>
    <property type="match status" value="1"/>
</dbReference>
<keyword evidence="6" id="KW-0325">Glycoprotein</keyword>
<feature type="chain" id="PRO_5009619155" evidence="13">
    <location>
        <begin position="21"/>
        <end position="674"/>
    </location>
</feature>
<dbReference type="SUPFAM" id="SSF56112">
    <property type="entry name" value="Protein kinase-like (PK-like)"/>
    <property type="match status" value="1"/>
</dbReference>
<feature type="active site" description="Proton acceptor" evidence="8">
    <location>
        <position position="523"/>
    </location>
</feature>
<organism evidence="16 17">
    <name type="scientific">Clunio marinus</name>
    <dbReference type="NCBI Taxonomy" id="568069"/>
    <lineage>
        <taxon>Eukaryota</taxon>
        <taxon>Metazoa</taxon>
        <taxon>Ecdysozoa</taxon>
        <taxon>Arthropoda</taxon>
        <taxon>Hexapoda</taxon>
        <taxon>Insecta</taxon>
        <taxon>Pterygota</taxon>
        <taxon>Neoptera</taxon>
        <taxon>Endopterygota</taxon>
        <taxon>Diptera</taxon>
        <taxon>Nematocera</taxon>
        <taxon>Chironomoidea</taxon>
        <taxon>Chironomidae</taxon>
        <taxon>Clunio</taxon>
    </lineage>
</organism>
<dbReference type="Gene3D" id="2.60.40.10">
    <property type="entry name" value="Immunoglobulins"/>
    <property type="match status" value="3"/>
</dbReference>
<dbReference type="AlphaFoldDB" id="A0A1J1IM08"/>
<dbReference type="InterPro" id="IPR007110">
    <property type="entry name" value="Ig-like_dom"/>
</dbReference>
<keyword evidence="7" id="KW-0393">Immunoglobulin domain</keyword>
<proteinExistence type="predicted"/>
<dbReference type="GO" id="GO:0043235">
    <property type="term" value="C:receptor complex"/>
    <property type="evidence" value="ECO:0007669"/>
    <property type="project" value="TreeGrafter"/>
</dbReference>
<keyword evidence="2 12" id="KW-0812">Transmembrane</keyword>
<dbReference type="PANTHER" id="PTHR24416">
    <property type="entry name" value="TYROSINE-PROTEIN KINASE RECEPTOR"/>
    <property type="match status" value="1"/>
</dbReference>
<dbReference type="PANTHER" id="PTHR24416:SF617">
    <property type="entry name" value="RET ONCOGENE, ISOFORM A"/>
    <property type="match status" value="1"/>
</dbReference>
<feature type="signal peptide" evidence="13">
    <location>
        <begin position="1"/>
        <end position="20"/>
    </location>
</feature>
<dbReference type="EMBL" id="CVRI01000055">
    <property type="protein sequence ID" value="CRL01259.1"/>
    <property type="molecule type" value="Genomic_DNA"/>
</dbReference>
<evidence type="ECO:0000256" key="11">
    <source>
        <dbReference type="SAM" id="MobiDB-lite"/>
    </source>
</evidence>
<feature type="domain" description="Ig-like" evidence="15">
    <location>
        <begin position="34"/>
        <end position="104"/>
    </location>
</feature>
<dbReference type="SMART" id="SM00219">
    <property type="entry name" value="TyrKc"/>
    <property type="match status" value="1"/>
</dbReference>
<dbReference type="InterPro" id="IPR020635">
    <property type="entry name" value="Tyr_kinase_cat_dom"/>
</dbReference>
<evidence type="ECO:0000256" key="6">
    <source>
        <dbReference type="ARBA" id="ARBA00023180"/>
    </source>
</evidence>
<dbReference type="SMART" id="SM00408">
    <property type="entry name" value="IGc2"/>
    <property type="match status" value="3"/>
</dbReference>
<dbReference type="Pfam" id="PF07714">
    <property type="entry name" value="PK_Tyr_Ser-Thr"/>
    <property type="match status" value="1"/>
</dbReference>
<feature type="region of interest" description="Disordered" evidence="11">
    <location>
        <begin position="366"/>
        <end position="386"/>
    </location>
</feature>
<dbReference type="CDD" id="cd00096">
    <property type="entry name" value="Ig"/>
    <property type="match status" value="1"/>
</dbReference>
<dbReference type="InterPro" id="IPR001245">
    <property type="entry name" value="Ser-Thr/Tyr_kinase_cat_dom"/>
</dbReference>
<evidence type="ECO:0000256" key="7">
    <source>
        <dbReference type="ARBA" id="ARBA00023319"/>
    </source>
</evidence>
<dbReference type="Gene3D" id="3.30.200.20">
    <property type="entry name" value="Phosphorylase Kinase, domain 1"/>
    <property type="match status" value="1"/>
</dbReference>
<sequence length="674" mass="76591">MMRIAFGLVYFGLCLVSVKAQIIEISRELIHVDDDVTLKCLLPDNVANTKDVSNYIWYLNKKKISSTEHFEQRDNELKIKNIAKHLEGYYSCLIEFRTSGMKLETLPELIIISENSHKVENHDKLDSPCSFRIPKLCRNKRNKNEEGRLKFTVKPLSKNVDLGTSSKVHCKAPGSTRIYWMKDSDDRLPNDVEDNNGTLIISDVKFEHRGNYTCVASNDEESIKTTIEIRILPKFEIIPPKSLEVVELQSVYLDCVASGSPPPTIKWDHESTIISTNEGDDGRFKIFENGTLLLHEARQDDAGIYGCFIGSSAAMDSHSSFEDANQEGGFIMSKAVLMTCLVALIYISLVVALMLWCRNKRQKSRLEDPENKDVNDDTASDGDDGRGEFGEVLTGAMLESDVPSNSSKSSNRENKSDVNEIKPQHRLNILVKSLSNIKSEIFFVEFRRQVDLYRAVDSQHVIKLFALCFEKDRHFMILEHGQELKTFLTNEQAKLTPQMLLKFSRGISCAVDLIAKLKWTHRDIALRNCIITHDSIVKLSTISLCKDKHANEYFKQNNKMIPLSHLAPEVIESSLYSTASDVYALGITLWEILNEGLFPFENITGDEFLQLKQNNSVDYQSLFNNEKVPKELQKVLLECWSSLPNERPKPENVIKLLDDLIGKENNCVTNGIEH</sequence>
<evidence type="ECO:0000256" key="5">
    <source>
        <dbReference type="ARBA" id="ARBA00023157"/>
    </source>
</evidence>
<dbReference type="PROSITE" id="PS50011">
    <property type="entry name" value="PROTEIN_KINASE_DOM"/>
    <property type="match status" value="1"/>
</dbReference>
<dbReference type="GO" id="GO:0004714">
    <property type="term" value="F:transmembrane receptor protein tyrosine kinase activity"/>
    <property type="evidence" value="ECO:0007669"/>
    <property type="project" value="UniProtKB-ARBA"/>
</dbReference>
<dbReference type="PIRSF" id="PIRSF000615">
    <property type="entry name" value="TyrPK_CSF1-R"/>
    <property type="match status" value="1"/>
</dbReference>
<dbReference type="InterPro" id="IPR003598">
    <property type="entry name" value="Ig_sub2"/>
</dbReference>
<keyword evidence="5" id="KW-1015">Disulfide bond</keyword>
<gene>
    <name evidence="16" type="ORF">CLUMA_CG014489</name>
</gene>
<dbReference type="InterPro" id="IPR000719">
    <property type="entry name" value="Prot_kinase_dom"/>
</dbReference>
<feature type="binding site" evidence="10">
    <location>
        <position position="528"/>
    </location>
    <ligand>
        <name>Mg(2+)</name>
        <dbReference type="ChEBI" id="CHEBI:18420"/>
    </ligand>
</feature>
<dbReference type="SMART" id="SM00409">
    <property type="entry name" value="IG"/>
    <property type="match status" value="3"/>
</dbReference>
<keyword evidence="13" id="KW-0732">Signal</keyword>
<comment type="subcellular location">
    <subcellularLocation>
        <location evidence="1">Membrane</location>
        <topology evidence="1">Single-pass membrane protein</topology>
    </subcellularLocation>
</comment>
<keyword evidence="10" id="KW-0479">Metal-binding</keyword>
<keyword evidence="9" id="KW-0547">Nucleotide-binding</keyword>